<organism evidence="2 3">
    <name type="scientific">Celerinatantimonas yamalensis</name>
    <dbReference type="NCBI Taxonomy" id="559956"/>
    <lineage>
        <taxon>Bacteria</taxon>
        <taxon>Pseudomonadati</taxon>
        <taxon>Pseudomonadota</taxon>
        <taxon>Gammaproteobacteria</taxon>
        <taxon>Celerinatantimonadaceae</taxon>
        <taxon>Celerinatantimonas</taxon>
    </lineage>
</organism>
<accession>A0ABW9G5U8</accession>
<dbReference type="EMBL" id="JBEQCT010000003">
    <property type="protein sequence ID" value="MFM2485026.1"/>
    <property type="molecule type" value="Genomic_DNA"/>
</dbReference>
<dbReference type="SUPFAM" id="SSF55729">
    <property type="entry name" value="Acyl-CoA N-acyltransferases (Nat)"/>
    <property type="match status" value="1"/>
</dbReference>
<feature type="domain" description="N-acetyltransferase" evidence="1">
    <location>
        <begin position="1"/>
        <end position="160"/>
    </location>
</feature>
<gene>
    <name evidence="2" type="ORF">ABUE30_08110</name>
</gene>
<evidence type="ECO:0000259" key="1">
    <source>
        <dbReference type="PROSITE" id="PS51186"/>
    </source>
</evidence>
<comment type="caution">
    <text evidence="2">The sequence shown here is derived from an EMBL/GenBank/DDBJ whole genome shotgun (WGS) entry which is preliminary data.</text>
</comment>
<reference evidence="2 3" key="1">
    <citation type="journal article" date="2013" name="Int. J. Syst. Evol. Microbiol.">
        <title>Celerinatantimonas yamalensis sp. nov., a cold-adapted diazotrophic bacterium from a cold permafrost brine.</title>
        <authorList>
            <person name="Shcherbakova V."/>
            <person name="Chuvilskaya N."/>
            <person name="Rivkina E."/>
            <person name="Demidov N."/>
            <person name="Uchaeva V."/>
            <person name="Suetin S."/>
            <person name="Suzina N."/>
            <person name="Gilichinsky D."/>
        </authorList>
    </citation>
    <scope>NUCLEOTIDE SEQUENCE [LARGE SCALE GENOMIC DNA]</scope>
    <source>
        <strain evidence="2 3">C7</strain>
    </source>
</reference>
<dbReference type="Gene3D" id="3.40.630.30">
    <property type="match status" value="1"/>
</dbReference>
<proteinExistence type="predicted"/>
<evidence type="ECO:0000313" key="2">
    <source>
        <dbReference type="EMBL" id="MFM2485026.1"/>
    </source>
</evidence>
<sequence>MSNPSNKDLLRHFLEKSWAETYRAQIGDEVTSSIIAGLGDESLGGILSCNKEKVEEKVIVVMEDQHIVACCVYATRHDITYIWAFYVLQALQHMGIGRNIVELIIGRGLNQNTLQVTALQVSKDAVHFYERLGFLMTDAVQFQLTPGHEEPALTMKMRPRGYRRK</sequence>
<protein>
    <submittedName>
        <fullName evidence="2">GNAT family N-acetyltransferase</fullName>
    </submittedName>
</protein>
<keyword evidence="3" id="KW-1185">Reference proteome</keyword>
<dbReference type="RefSeq" id="WP_408623239.1">
    <property type="nucleotide sequence ID" value="NZ_JBEQCT010000003.1"/>
</dbReference>
<dbReference type="Proteomes" id="UP001629953">
    <property type="component" value="Unassembled WGS sequence"/>
</dbReference>
<name>A0ABW9G5U8_9GAMM</name>
<dbReference type="CDD" id="cd04301">
    <property type="entry name" value="NAT_SF"/>
    <property type="match status" value="1"/>
</dbReference>
<dbReference type="InterPro" id="IPR000182">
    <property type="entry name" value="GNAT_dom"/>
</dbReference>
<dbReference type="PROSITE" id="PS51186">
    <property type="entry name" value="GNAT"/>
    <property type="match status" value="1"/>
</dbReference>
<dbReference type="Pfam" id="PF00583">
    <property type="entry name" value="Acetyltransf_1"/>
    <property type="match status" value="1"/>
</dbReference>
<dbReference type="InterPro" id="IPR016181">
    <property type="entry name" value="Acyl_CoA_acyltransferase"/>
</dbReference>
<evidence type="ECO:0000313" key="3">
    <source>
        <dbReference type="Proteomes" id="UP001629953"/>
    </source>
</evidence>